<feature type="transmembrane region" description="Helical" evidence="5">
    <location>
        <begin position="291"/>
        <end position="312"/>
    </location>
</feature>
<dbReference type="RefSeq" id="WP_146813602.1">
    <property type="nucleotide sequence ID" value="NZ_BJYA01000001.1"/>
</dbReference>
<comment type="subcellular location">
    <subcellularLocation>
        <location evidence="1">Membrane</location>
        <topology evidence="1">Multi-pass membrane protein</topology>
    </subcellularLocation>
</comment>
<gene>
    <name evidence="6" type="ORF">AHA02nite_02600</name>
</gene>
<name>A0A511W064_9BACI</name>
<dbReference type="PANTHER" id="PTHR43652">
    <property type="entry name" value="BASIC AMINO ACID ANTIPORTER YFCC-RELATED"/>
    <property type="match status" value="1"/>
</dbReference>
<feature type="transmembrane region" description="Helical" evidence="5">
    <location>
        <begin position="84"/>
        <end position="108"/>
    </location>
</feature>
<reference evidence="6 7" key="1">
    <citation type="submission" date="2019-07" db="EMBL/GenBank/DDBJ databases">
        <title>Whole genome shotgun sequence of Alkalibacillus haloalkaliphilus NBRC 103110.</title>
        <authorList>
            <person name="Hosoyama A."/>
            <person name="Uohara A."/>
            <person name="Ohji S."/>
            <person name="Ichikawa N."/>
        </authorList>
    </citation>
    <scope>NUCLEOTIDE SEQUENCE [LARGE SCALE GENOMIC DNA]</scope>
    <source>
        <strain evidence="6 7">NBRC 103110</strain>
    </source>
</reference>
<dbReference type="Pfam" id="PF00939">
    <property type="entry name" value="Na_sulph_symp"/>
    <property type="match status" value="1"/>
</dbReference>
<feature type="transmembrane region" description="Helical" evidence="5">
    <location>
        <begin position="443"/>
        <end position="464"/>
    </location>
</feature>
<keyword evidence="3 5" id="KW-1133">Transmembrane helix</keyword>
<evidence type="ECO:0000313" key="6">
    <source>
        <dbReference type="EMBL" id="GEN44484.1"/>
    </source>
</evidence>
<evidence type="ECO:0000256" key="4">
    <source>
        <dbReference type="ARBA" id="ARBA00023136"/>
    </source>
</evidence>
<evidence type="ECO:0000256" key="2">
    <source>
        <dbReference type="ARBA" id="ARBA00022692"/>
    </source>
</evidence>
<accession>A0A511W064</accession>
<dbReference type="GO" id="GO:0022857">
    <property type="term" value="F:transmembrane transporter activity"/>
    <property type="evidence" value="ECO:0007669"/>
    <property type="project" value="InterPro"/>
</dbReference>
<keyword evidence="2 5" id="KW-0812">Transmembrane</keyword>
<evidence type="ECO:0000256" key="5">
    <source>
        <dbReference type="SAM" id="Phobius"/>
    </source>
</evidence>
<dbReference type="EMBL" id="BJYA01000001">
    <property type="protein sequence ID" value="GEN44484.1"/>
    <property type="molecule type" value="Genomic_DNA"/>
</dbReference>
<dbReference type="InterPro" id="IPR051679">
    <property type="entry name" value="DASS-Related_Transporters"/>
</dbReference>
<keyword evidence="4 5" id="KW-0472">Membrane</keyword>
<evidence type="ECO:0008006" key="8">
    <source>
        <dbReference type="Google" id="ProtNLM"/>
    </source>
</evidence>
<feature type="transmembrane region" description="Helical" evidence="5">
    <location>
        <begin position="128"/>
        <end position="149"/>
    </location>
</feature>
<feature type="transmembrane region" description="Helical" evidence="5">
    <location>
        <begin position="402"/>
        <end position="423"/>
    </location>
</feature>
<dbReference type="InterPro" id="IPR001898">
    <property type="entry name" value="SLC13A/DASS"/>
</dbReference>
<feature type="transmembrane region" description="Helical" evidence="5">
    <location>
        <begin position="186"/>
        <end position="205"/>
    </location>
</feature>
<sequence length="465" mass="51545">MLQILKSSRAVLLVWGVILGTFFVGKATFLTPFSPEQQYTLLVLVIAIYLWTLSTMPQGASSILVLALLIGLGVVDEPDQAFQGFLTTGLYFIVLLSLISQVLVIVGFDQVIARVFQKFSDGRVSRLVVSLPIMMVLLPIILPSAVARYKILEPLIKRMNDLNGFSNESVFNKFGLFVISFLNQKGTFIVFTGGGFAVIAYQLMVEYNVAQIQWLEWMGLMAPPLFVITLFSSVFVWLYFKWKTGEESNVQIEAPKHHLEAKQVEHPKFWYVVFAFLAMVVAWIATDPTVVPIILPPMLMVAFLAIPAIGLVNNQLIRNFDWETFLLLGTSFSLGFIMAENGTAEMIATALIQLVPDGASTWMKVIFIILFIGIMRWMFTNSTSAIVVIFPIMMSYASLIDLSPVALALLIMTVIGGTILIPIHAPTTYYASLAGVYTKGEQFVVGIISSSVATVVALLAVFLYW</sequence>
<proteinExistence type="predicted"/>
<dbReference type="PANTHER" id="PTHR43652:SF2">
    <property type="entry name" value="BASIC AMINO ACID ANTIPORTER YFCC-RELATED"/>
    <property type="match status" value="1"/>
</dbReference>
<dbReference type="OrthoDB" id="2386058at2"/>
<feature type="transmembrane region" description="Helical" evidence="5">
    <location>
        <begin position="362"/>
        <end position="390"/>
    </location>
</feature>
<dbReference type="Proteomes" id="UP000321440">
    <property type="component" value="Unassembled WGS sequence"/>
</dbReference>
<dbReference type="AlphaFoldDB" id="A0A511W064"/>
<dbReference type="GO" id="GO:0005886">
    <property type="term" value="C:plasma membrane"/>
    <property type="evidence" value="ECO:0007669"/>
    <property type="project" value="TreeGrafter"/>
</dbReference>
<keyword evidence="7" id="KW-1185">Reference proteome</keyword>
<evidence type="ECO:0000256" key="3">
    <source>
        <dbReference type="ARBA" id="ARBA00022989"/>
    </source>
</evidence>
<feature type="transmembrane region" description="Helical" evidence="5">
    <location>
        <begin position="39"/>
        <end position="72"/>
    </location>
</feature>
<protein>
    <recommendedName>
        <fullName evidence="8">Sodium-dependent dicarboxylate transporter SdcS</fullName>
    </recommendedName>
</protein>
<evidence type="ECO:0000256" key="1">
    <source>
        <dbReference type="ARBA" id="ARBA00004141"/>
    </source>
</evidence>
<feature type="transmembrane region" description="Helical" evidence="5">
    <location>
        <begin position="217"/>
        <end position="240"/>
    </location>
</feature>
<feature type="transmembrane region" description="Helical" evidence="5">
    <location>
        <begin position="269"/>
        <end position="285"/>
    </location>
</feature>
<feature type="transmembrane region" description="Helical" evidence="5">
    <location>
        <begin position="12"/>
        <end position="33"/>
    </location>
</feature>
<evidence type="ECO:0000313" key="7">
    <source>
        <dbReference type="Proteomes" id="UP000321440"/>
    </source>
</evidence>
<feature type="transmembrane region" description="Helical" evidence="5">
    <location>
        <begin position="324"/>
        <end position="342"/>
    </location>
</feature>
<organism evidence="6 7">
    <name type="scientific">Alkalibacillus haloalkaliphilus</name>
    <dbReference type="NCBI Taxonomy" id="94136"/>
    <lineage>
        <taxon>Bacteria</taxon>
        <taxon>Bacillati</taxon>
        <taxon>Bacillota</taxon>
        <taxon>Bacilli</taxon>
        <taxon>Bacillales</taxon>
        <taxon>Bacillaceae</taxon>
        <taxon>Alkalibacillus</taxon>
    </lineage>
</organism>
<comment type="caution">
    <text evidence="6">The sequence shown here is derived from an EMBL/GenBank/DDBJ whole genome shotgun (WGS) entry which is preliminary data.</text>
</comment>